<keyword evidence="3" id="KW-1133">Transmembrane helix</keyword>
<dbReference type="Pfam" id="PF13639">
    <property type="entry name" value="zf-RING_2"/>
    <property type="match status" value="1"/>
</dbReference>
<dbReference type="OrthoDB" id="1244524at2759"/>
<dbReference type="InterPro" id="IPR013083">
    <property type="entry name" value="Znf_RING/FYVE/PHD"/>
</dbReference>
<dbReference type="GO" id="GO:0008270">
    <property type="term" value="F:zinc ion binding"/>
    <property type="evidence" value="ECO:0007669"/>
    <property type="project" value="UniProtKB-KW"/>
</dbReference>
<dbReference type="InterPro" id="IPR001841">
    <property type="entry name" value="Znf_RING"/>
</dbReference>
<dbReference type="Gene3D" id="3.30.40.10">
    <property type="entry name" value="Zinc/RING finger domain, C3HC4 (zinc finger)"/>
    <property type="match status" value="1"/>
</dbReference>
<keyword evidence="1" id="KW-0863">Zinc-finger</keyword>
<feature type="transmembrane region" description="Helical" evidence="3">
    <location>
        <begin position="33"/>
        <end position="51"/>
    </location>
</feature>
<keyword evidence="1" id="KW-0862">Zinc</keyword>
<dbReference type="PANTHER" id="PTHR45676">
    <property type="entry name" value="RING-H2 FINGER PROTEIN ATL51-RELATED"/>
    <property type="match status" value="1"/>
</dbReference>
<keyword evidence="1" id="KW-0479">Metal-binding</keyword>
<organism evidence="5 6">
    <name type="scientific">Dichanthelium oligosanthes</name>
    <dbReference type="NCBI Taxonomy" id="888268"/>
    <lineage>
        <taxon>Eukaryota</taxon>
        <taxon>Viridiplantae</taxon>
        <taxon>Streptophyta</taxon>
        <taxon>Embryophyta</taxon>
        <taxon>Tracheophyta</taxon>
        <taxon>Spermatophyta</taxon>
        <taxon>Magnoliopsida</taxon>
        <taxon>Liliopsida</taxon>
        <taxon>Poales</taxon>
        <taxon>Poaceae</taxon>
        <taxon>PACMAD clade</taxon>
        <taxon>Panicoideae</taxon>
        <taxon>Panicodae</taxon>
        <taxon>Paniceae</taxon>
        <taxon>Dichantheliinae</taxon>
        <taxon>Dichanthelium</taxon>
    </lineage>
</organism>
<dbReference type="AlphaFoldDB" id="A0A1E5VVP9"/>
<keyword evidence="3" id="KW-0812">Transmembrane</keyword>
<proteinExistence type="predicted"/>
<keyword evidence="3" id="KW-0472">Membrane</keyword>
<evidence type="ECO:0000256" key="3">
    <source>
        <dbReference type="SAM" id="Phobius"/>
    </source>
</evidence>
<comment type="caution">
    <text evidence="5">The sequence shown here is derived from an EMBL/GenBank/DDBJ whole genome shotgun (WGS) entry which is preliminary data.</text>
</comment>
<gene>
    <name evidence="5" type="ORF">BAE44_0009780</name>
</gene>
<dbReference type="PROSITE" id="PS50089">
    <property type="entry name" value="ZF_RING_2"/>
    <property type="match status" value="1"/>
</dbReference>
<protein>
    <recommendedName>
        <fullName evidence="4">RING-type domain-containing protein</fullName>
    </recommendedName>
</protein>
<accession>A0A1E5VVP9</accession>
<dbReference type="PANTHER" id="PTHR45676:SF120">
    <property type="entry name" value="RING-TYPE E3 UBIQUITIN TRANSFERASE"/>
    <property type="match status" value="1"/>
</dbReference>
<dbReference type="EMBL" id="LWDX02028185">
    <property type="protein sequence ID" value="OEL29201.1"/>
    <property type="molecule type" value="Genomic_DNA"/>
</dbReference>
<evidence type="ECO:0000313" key="5">
    <source>
        <dbReference type="EMBL" id="OEL29201.1"/>
    </source>
</evidence>
<evidence type="ECO:0000256" key="2">
    <source>
        <dbReference type="SAM" id="MobiDB-lite"/>
    </source>
</evidence>
<feature type="region of interest" description="Disordered" evidence="2">
    <location>
        <begin position="69"/>
        <end position="94"/>
    </location>
</feature>
<dbReference type="SUPFAM" id="SSF57850">
    <property type="entry name" value="RING/U-box"/>
    <property type="match status" value="1"/>
</dbReference>
<dbReference type="Proteomes" id="UP000095767">
    <property type="component" value="Unassembled WGS sequence"/>
</dbReference>
<keyword evidence="6" id="KW-1185">Reference proteome</keyword>
<evidence type="ECO:0000259" key="4">
    <source>
        <dbReference type="PROSITE" id="PS50089"/>
    </source>
</evidence>
<feature type="domain" description="RING-type" evidence="4">
    <location>
        <begin position="128"/>
        <end position="168"/>
    </location>
</feature>
<dbReference type="GO" id="GO:0016567">
    <property type="term" value="P:protein ubiquitination"/>
    <property type="evidence" value="ECO:0007669"/>
    <property type="project" value="TreeGrafter"/>
</dbReference>
<feature type="compositionally biased region" description="Low complexity" evidence="2">
    <location>
        <begin position="76"/>
        <end position="92"/>
    </location>
</feature>
<evidence type="ECO:0000256" key="1">
    <source>
        <dbReference type="PROSITE-ProRule" id="PRU00175"/>
    </source>
</evidence>
<reference evidence="5 6" key="1">
    <citation type="submission" date="2016-09" db="EMBL/GenBank/DDBJ databases">
        <title>The draft genome of Dichanthelium oligosanthes: A C3 panicoid grass species.</title>
        <authorList>
            <person name="Studer A.J."/>
            <person name="Schnable J.C."/>
            <person name="Brutnell T.P."/>
        </authorList>
    </citation>
    <scope>NUCLEOTIDE SEQUENCE [LARGE SCALE GENOMIC DNA]</scope>
    <source>
        <strain evidence="6">cv. Kellogg 1175</strain>
        <tissue evidence="5">Leaf</tissue>
    </source>
</reference>
<sequence length="171" mass="19308">MATNADGNTYQKSNPYWYYQQPHRSGISWRYKVAGVVIAGLAVIALLARLLRFWLHSLKEAREADRVDSRHVRPWSSDGSSNSSSWDRAWMQPQPPSPAPAAVAMEMVRSVGPLVCTYRRTDGLREVVCLAELADGEAIYVLALCTHYFHADCISEWLRAHRTCPLYRAVA</sequence>
<name>A0A1E5VVP9_9POAL</name>
<evidence type="ECO:0000313" key="6">
    <source>
        <dbReference type="Proteomes" id="UP000095767"/>
    </source>
</evidence>